<gene>
    <name evidence="1" type="ORF">Q5P01_024185</name>
</gene>
<sequence length="87" mass="9307">MVQLQTGNELMAAIRRENGCGNYNKSTASTAGDISLRIIKRVDVETEEESVPGSSGNNGLKGSVKRQDVLTLLQLSVSCTHNNTGQD</sequence>
<dbReference type="EMBL" id="JAUPFM010000020">
    <property type="protein sequence ID" value="KAK2818624.1"/>
    <property type="molecule type" value="Genomic_DNA"/>
</dbReference>
<evidence type="ECO:0000313" key="2">
    <source>
        <dbReference type="Proteomes" id="UP001187415"/>
    </source>
</evidence>
<organism evidence="1 2">
    <name type="scientific">Channa striata</name>
    <name type="common">Snakehead murrel</name>
    <name type="synonym">Ophicephalus striatus</name>
    <dbReference type="NCBI Taxonomy" id="64152"/>
    <lineage>
        <taxon>Eukaryota</taxon>
        <taxon>Metazoa</taxon>
        <taxon>Chordata</taxon>
        <taxon>Craniata</taxon>
        <taxon>Vertebrata</taxon>
        <taxon>Euteleostomi</taxon>
        <taxon>Actinopterygii</taxon>
        <taxon>Neopterygii</taxon>
        <taxon>Teleostei</taxon>
        <taxon>Neoteleostei</taxon>
        <taxon>Acanthomorphata</taxon>
        <taxon>Anabantaria</taxon>
        <taxon>Anabantiformes</taxon>
        <taxon>Channoidei</taxon>
        <taxon>Channidae</taxon>
        <taxon>Channa</taxon>
    </lineage>
</organism>
<keyword evidence="2" id="KW-1185">Reference proteome</keyword>
<comment type="caution">
    <text evidence="1">The sequence shown here is derived from an EMBL/GenBank/DDBJ whole genome shotgun (WGS) entry which is preliminary data.</text>
</comment>
<evidence type="ECO:0000313" key="1">
    <source>
        <dbReference type="EMBL" id="KAK2818624.1"/>
    </source>
</evidence>
<proteinExistence type="predicted"/>
<name>A0AA88IZF1_CHASR</name>
<reference evidence="1" key="1">
    <citation type="submission" date="2023-07" db="EMBL/GenBank/DDBJ databases">
        <title>Chromosome-level Genome Assembly of Striped Snakehead (Channa striata).</title>
        <authorList>
            <person name="Liu H."/>
        </authorList>
    </citation>
    <scope>NUCLEOTIDE SEQUENCE</scope>
    <source>
        <strain evidence="1">Gz</strain>
        <tissue evidence="1">Muscle</tissue>
    </source>
</reference>
<accession>A0AA88IZF1</accession>
<dbReference type="Proteomes" id="UP001187415">
    <property type="component" value="Unassembled WGS sequence"/>
</dbReference>
<protein>
    <submittedName>
        <fullName evidence="1">Uncharacterized protein</fullName>
    </submittedName>
</protein>
<dbReference type="AlphaFoldDB" id="A0AA88IZF1"/>